<evidence type="ECO:0008006" key="4">
    <source>
        <dbReference type="Google" id="ProtNLM"/>
    </source>
</evidence>
<accession>A0ABT9QZX3</accession>
<gene>
    <name evidence="2" type="ORF">J2S55_001358</name>
</gene>
<comment type="caution">
    <text evidence="2">The sequence shown here is derived from an EMBL/GenBank/DDBJ whole genome shotgun (WGS) entry which is preliminary data.</text>
</comment>
<feature type="compositionally biased region" description="Basic and acidic residues" evidence="1">
    <location>
        <begin position="390"/>
        <end position="413"/>
    </location>
</feature>
<dbReference type="EMBL" id="JAUSRB010000001">
    <property type="protein sequence ID" value="MDP9862099.1"/>
    <property type="molecule type" value="Genomic_DNA"/>
</dbReference>
<evidence type="ECO:0000313" key="2">
    <source>
        <dbReference type="EMBL" id="MDP9862099.1"/>
    </source>
</evidence>
<dbReference type="RefSeq" id="WP_306858095.1">
    <property type="nucleotide sequence ID" value="NZ_JAUSRB010000001.1"/>
</dbReference>
<evidence type="ECO:0000256" key="1">
    <source>
        <dbReference type="SAM" id="MobiDB-lite"/>
    </source>
</evidence>
<sequence length="420" mass="46078">MTVWDEVRDLIDARGTAALATRMARLDDAGRQEVARALPGHLKLVRERVAELTPWDGAGDWAEPLRVAGAGSLGGAAAVAAWLHKRDFAASRWEVFHDTRALVEVISVRDPQWQADLATRLALRVRDRRSPGAPLVLDLLRRTGVTPPQHDPLVVAWVSTRPSARGLRKDPLRDALLPRIFEAQGVGRALREERSDPLSAYSWLGALAVLAGEGTVRRELLLDGCVNRFLRGGDVHDLRFFARLHEVLDPTHVEVESRARDYLHLLPAAPGPVAELSLRHLRRLDHIDPDDAAEALEGLLFRAERGLVRAGLTWLDQIVRRAPERADGLAPALASALGHEAYAVQERAVRLAVKHARHLSPPGAEPLRAALAVLPPDLGRRLAEAVGGEARPEEEPETGARWRYSEGGQEHYAGEPQALG</sequence>
<feature type="region of interest" description="Disordered" evidence="1">
    <location>
        <begin position="384"/>
        <end position="420"/>
    </location>
</feature>
<organism evidence="2 3">
    <name type="scientific">Streptosporangium brasiliense</name>
    <dbReference type="NCBI Taxonomy" id="47480"/>
    <lineage>
        <taxon>Bacteria</taxon>
        <taxon>Bacillati</taxon>
        <taxon>Actinomycetota</taxon>
        <taxon>Actinomycetes</taxon>
        <taxon>Streptosporangiales</taxon>
        <taxon>Streptosporangiaceae</taxon>
        <taxon>Streptosporangium</taxon>
    </lineage>
</organism>
<protein>
    <recommendedName>
        <fullName evidence="4">HEAT repeat domain-containing protein</fullName>
    </recommendedName>
</protein>
<dbReference type="Proteomes" id="UP001230426">
    <property type="component" value="Unassembled WGS sequence"/>
</dbReference>
<name>A0ABT9QZX3_9ACTN</name>
<reference evidence="2 3" key="1">
    <citation type="submission" date="2023-07" db="EMBL/GenBank/DDBJ databases">
        <title>Sequencing the genomes of 1000 actinobacteria strains.</title>
        <authorList>
            <person name="Klenk H.-P."/>
        </authorList>
    </citation>
    <scope>NUCLEOTIDE SEQUENCE [LARGE SCALE GENOMIC DNA]</scope>
    <source>
        <strain evidence="2 3">DSM 44109</strain>
    </source>
</reference>
<proteinExistence type="predicted"/>
<evidence type="ECO:0000313" key="3">
    <source>
        <dbReference type="Proteomes" id="UP001230426"/>
    </source>
</evidence>
<keyword evidence="3" id="KW-1185">Reference proteome</keyword>